<dbReference type="Pfam" id="PF01996">
    <property type="entry name" value="F420_ligase"/>
    <property type="match status" value="1"/>
</dbReference>
<keyword evidence="2" id="KW-0479">Metal-binding</keyword>
<evidence type="ECO:0000256" key="3">
    <source>
        <dbReference type="ARBA" id="ARBA00022741"/>
    </source>
</evidence>
<keyword evidence="6" id="KW-0342">GTP-binding</keyword>
<dbReference type="PANTHER" id="PTHR47917">
    <property type="match status" value="1"/>
</dbReference>
<evidence type="ECO:0000313" key="9">
    <source>
        <dbReference type="EMBL" id="SVE64085.1"/>
    </source>
</evidence>
<keyword evidence="1" id="KW-0436">Ligase</keyword>
<evidence type="ECO:0000256" key="4">
    <source>
        <dbReference type="ARBA" id="ARBA00022842"/>
    </source>
</evidence>
<dbReference type="InterPro" id="IPR008225">
    <property type="entry name" value="F420-0_g-glutamyl_ligase"/>
</dbReference>
<evidence type="ECO:0000256" key="1">
    <source>
        <dbReference type="ARBA" id="ARBA00022598"/>
    </source>
</evidence>
<dbReference type="GO" id="GO:0046872">
    <property type="term" value="F:metal ion binding"/>
    <property type="evidence" value="ECO:0007669"/>
    <property type="project" value="UniProtKB-KW"/>
</dbReference>
<dbReference type="EMBL" id="UINC01231517">
    <property type="protein sequence ID" value="SVE64085.1"/>
    <property type="molecule type" value="Genomic_DNA"/>
</dbReference>
<keyword evidence="7" id="KW-0464">Manganese</keyword>
<feature type="domain" description="Coenzyme F420:L-glutamate ligase-like" evidence="8">
    <location>
        <begin position="31"/>
        <end position="218"/>
    </location>
</feature>
<dbReference type="PANTHER" id="PTHR47917:SF1">
    <property type="entry name" value="COENZYME F420:L-GLUTAMATE LIGASE"/>
    <property type="match status" value="1"/>
</dbReference>
<evidence type="ECO:0000256" key="7">
    <source>
        <dbReference type="ARBA" id="ARBA00023211"/>
    </source>
</evidence>
<protein>
    <recommendedName>
        <fullName evidence="8">Coenzyme F420:L-glutamate ligase-like domain-containing protein</fullName>
    </recommendedName>
</protein>
<keyword evidence="3" id="KW-0547">Nucleotide-binding</keyword>
<evidence type="ECO:0000259" key="8">
    <source>
        <dbReference type="Pfam" id="PF01996"/>
    </source>
</evidence>
<evidence type="ECO:0000256" key="5">
    <source>
        <dbReference type="ARBA" id="ARBA00022958"/>
    </source>
</evidence>
<dbReference type="NCBIfam" id="TIGR01916">
    <property type="entry name" value="F420_cofE"/>
    <property type="match status" value="1"/>
</dbReference>
<dbReference type="AlphaFoldDB" id="A0A383F6T4"/>
<dbReference type="SUPFAM" id="SSF144010">
    <property type="entry name" value="CofE-like"/>
    <property type="match status" value="1"/>
</dbReference>
<dbReference type="InterPro" id="IPR002847">
    <property type="entry name" value="F420-0_gamma-glut_ligase-dom"/>
</dbReference>
<keyword evidence="4" id="KW-0460">Magnesium</keyword>
<dbReference type="GO" id="GO:0005525">
    <property type="term" value="F:GTP binding"/>
    <property type="evidence" value="ECO:0007669"/>
    <property type="project" value="UniProtKB-KW"/>
</dbReference>
<reference evidence="9" key="1">
    <citation type="submission" date="2018-05" db="EMBL/GenBank/DDBJ databases">
        <authorList>
            <person name="Lanie J.A."/>
            <person name="Ng W.-L."/>
            <person name="Kazmierczak K.M."/>
            <person name="Andrzejewski T.M."/>
            <person name="Davidsen T.M."/>
            <person name="Wayne K.J."/>
            <person name="Tettelin H."/>
            <person name="Glass J.I."/>
            <person name="Rusch D."/>
            <person name="Podicherti R."/>
            <person name="Tsui H.-C.T."/>
            <person name="Winkler M.E."/>
        </authorList>
    </citation>
    <scope>NUCLEOTIDE SEQUENCE</scope>
</reference>
<dbReference type="GO" id="GO:0052618">
    <property type="term" value="F:coenzyme F420-0:L-glutamate ligase activity"/>
    <property type="evidence" value="ECO:0007669"/>
    <property type="project" value="TreeGrafter"/>
</dbReference>
<name>A0A383F6T4_9ZZZZ</name>
<keyword evidence="5" id="KW-0630">Potassium</keyword>
<dbReference type="Gene3D" id="3.30.1330.100">
    <property type="entry name" value="CofE-like"/>
    <property type="match status" value="2"/>
</dbReference>
<gene>
    <name evidence="9" type="ORF">METZ01_LOCUS516939</name>
</gene>
<feature type="non-terminal residue" evidence="9">
    <location>
        <position position="219"/>
    </location>
</feature>
<sequence length="219" mass="23769">MALAYALPAHQPVTKQEHTVASQLIIQAMDRVPIVSPGDNLQQLIETSLINNQVCLQDGDILVLAQKIVSKSEGCLIDLNQVEPSLEALALAKKVDKDPRLVDVILSQSKALIRQVKGVLITQHIRGWVMANAGIDASNVHSKEGQENVLLLPKNPDHSCKVLRDGLYQSLGVKVAVIINDSFGRPWRLGTTGVAIGAAGLPSLWDRRGDVDLFGRKLL</sequence>
<organism evidence="9">
    <name type="scientific">marine metagenome</name>
    <dbReference type="NCBI Taxonomy" id="408172"/>
    <lineage>
        <taxon>unclassified sequences</taxon>
        <taxon>metagenomes</taxon>
        <taxon>ecological metagenomes</taxon>
    </lineage>
</organism>
<accession>A0A383F6T4</accession>
<evidence type="ECO:0000256" key="6">
    <source>
        <dbReference type="ARBA" id="ARBA00023134"/>
    </source>
</evidence>
<evidence type="ECO:0000256" key="2">
    <source>
        <dbReference type="ARBA" id="ARBA00022723"/>
    </source>
</evidence>
<proteinExistence type="predicted"/>